<evidence type="ECO:0008006" key="3">
    <source>
        <dbReference type="Google" id="ProtNLM"/>
    </source>
</evidence>
<dbReference type="EMBL" id="JACHGT010000018">
    <property type="protein sequence ID" value="MBB6038709.1"/>
    <property type="molecule type" value="Genomic_DNA"/>
</dbReference>
<dbReference type="AlphaFoldDB" id="A0A841G1Y7"/>
<sequence>MRDVRVRLEAMVEGLRDNPRVEVVSARIGDPAGEADLSGVEKSAPADVLDFYREVGSFSLEWRHTVAELAEGDLADQGYVNILPITEVYGDWAGNVWFPGEDETFREVKPFDAFVPEACAAFTDGPHVAYHYYGEELEDTGRTFAEWFELLLVSRGYWYWIQTLCAETVDSHEAEAFRRVMPEVFPDVDLSAFRPRV</sequence>
<keyword evidence="2" id="KW-1185">Reference proteome</keyword>
<dbReference type="RefSeq" id="WP_184791495.1">
    <property type="nucleotide sequence ID" value="NZ_BONT01000060.1"/>
</dbReference>
<dbReference type="Proteomes" id="UP000548476">
    <property type="component" value="Unassembled WGS sequence"/>
</dbReference>
<evidence type="ECO:0000313" key="2">
    <source>
        <dbReference type="Proteomes" id="UP000548476"/>
    </source>
</evidence>
<protein>
    <recommendedName>
        <fullName evidence="3">Knr4/Smi1-like domain-containing protein</fullName>
    </recommendedName>
</protein>
<name>A0A841G1Y7_9ACTN</name>
<evidence type="ECO:0000313" key="1">
    <source>
        <dbReference type="EMBL" id="MBB6038709.1"/>
    </source>
</evidence>
<gene>
    <name evidence="1" type="ORF">HNR73_006595</name>
</gene>
<proteinExistence type="predicted"/>
<accession>A0A841G1Y7</accession>
<organism evidence="1 2">
    <name type="scientific">Phytomonospora endophytica</name>
    <dbReference type="NCBI Taxonomy" id="714109"/>
    <lineage>
        <taxon>Bacteria</taxon>
        <taxon>Bacillati</taxon>
        <taxon>Actinomycetota</taxon>
        <taxon>Actinomycetes</taxon>
        <taxon>Micromonosporales</taxon>
        <taxon>Micromonosporaceae</taxon>
        <taxon>Phytomonospora</taxon>
    </lineage>
</organism>
<comment type="caution">
    <text evidence="1">The sequence shown here is derived from an EMBL/GenBank/DDBJ whole genome shotgun (WGS) entry which is preliminary data.</text>
</comment>
<reference evidence="1 2" key="1">
    <citation type="submission" date="2020-08" db="EMBL/GenBank/DDBJ databases">
        <title>Genomic Encyclopedia of Type Strains, Phase IV (KMG-IV): sequencing the most valuable type-strain genomes for metagenomic binning, comparative biology and taxonomic classification.</title>
        <authorList>
            <person name="Goeker M."/>
        </authorList>
    </citation>
    <scope>NUCLEOTIDE SEQUENCE [LARGE SCALE GENOMIC DNA]</scope>
    <source>
        <strain evidence="1 2">YIM 65646</strain>
    </source>
</reference>